<proteinExistence type="predicted"/>
<reference evidence="1" key="1">
    <citation type="submission" date="2018-11" db="EMBL/GenBank/DDBJ databases">
        <title>A distinct lineage of giant viruses engineers rhodopsin photosystems in predatory marine eukaryotes.</title>
        <authorList>
            <person name="Needham D.M."/>
            <person name="Yoshizawa S."/>
            <person name="Hosaka T."/>
            <person name="Poirier C."/>
            <person name="Choi C.-J."/>
            <person name="Hehenberger E."/>
            <person name="Irwin N.A.T."/>
            <person name="Wilken S."/>
            <person name="Yung C.-M."/>
            <person name="Bachy C."/>
            <person name="Kurihara R."/>
            <person name="Nakajima Y."/>
            <person name="Kojima K."/>
            <person name="Kimura-Someya T."/>
            <person name="Leonard G."/>
            <person name="Malmstrom R.R."/>
            <person name="Mende D."/>
            <person name="Olson D.K."/>
            <person name="Sudo Y."/>
            <person name="Sudek S."/>
            <person name="Richards T.A."/>
            <person name="DeLong E.F."/>
            <person name="Keeling P.J."/>
            <person name="Santoro A.E."/>
            <person name="Shirouzu M."/>
            <person name="Iwasaki W."/>
            <person name="Worden A.Z."/>
        </authorList>
    </citation>
    <scope>NUCLEOTIDE SEQUENCE</scope>
</reference>
<protein>
    <submittedName>
        <fullName evidence="1">Uncharacterized protein</fullName>
    </submittedName>
</protein>
<dbReference type="EMBL" id="MK250085">
    <property type="protein sequence ID" value="QDY51804.1"/>
    <property type="molecule type" value="Genomic_DNA"/>
</dbReference>
<gene>
    <name evidence="1" type="ORF">1_189</name>
</gene>
<organism evidence="1">
    <name type="scientific">Mimiviridae sp. ChoanoV1</name>
    <dbReference type="NCBI Taxonomy" id="2596887"/>
    <lineage>
        <taxon>Viruses</taxon>
        <taxon>Varidnaviria</taxon>
        <taxon>Bamfordvirae</taxon>
        <taxon>Nucleocytoviricota</taxon>
        <taxon>Megaviricetes</taxon>
        <taxon>Imitervirales</taxon>
        <taxon>Schizomimiviridae</taxon>
    </lineage>
</organism>
<evidence type="ECO:0000313" key="1">
    <source>
        <dbReference type="EMBL" id="QDY51804.1"/>
    </source>
</evidence>
<name>A0A5B8IPG6_9VIRU</name>
<accession>A0A5B8IPG6</accession>
<sequence>MQNDENLSIKGKSLSPLPDNKRVKVNLNKLLNKLQSKSLKLVRKCSRKKKKISKKRNINIQLESKINSCLKQINESLKLLEDMENKNISIDIDTLSKKQTLKKGKIN</sequence>